<evidence type="ECO:0000256" key="1">
    <source>
        <dbReference type="SAM" id="SignalP"/>
    </source>
</evidence>
<sequence length="131" mass="13758">MQKSNLAVGLLVAAALVVGFTSLQSRGTDVTASVGNAVRTPVLITYSDTGFTPAVVKITKGTSLRIINTSNNALRIAPLVDPAFNEEGYRGFESSQSIKQGDSFELSIIRSGVWGFTNKNNPGAVGVVIVE</sequence>
<evidence type="ECO:0000313" key="2">
    <source>
        <dbReference type="EMBL" id="PIQ68780.1"/>
    </source>
</evidence>
<proteinExistence type="predicted"/>
<dbReference type="Proteomes" id="UP000229342">
    <property type="component" value="Unassembled WGS sequence"/>
</dbReference>
<name>A0A2H0KBZ3_9BACT</name>
<dbReference type="EMBL" id="PCVG01000029">
    <property type="protein sequence ID" value="PIQ68780.1"/>
    <property type="molecule type" value="Genomic_DNA"/>
</dbReference>
<gene>
    <name evidence="2" type="ORF">COV91_02415</name>
</gene>
<organism evidence="2 3">
    <name type="scientific">Candidatus Taylorbacteria bacterium CG11_big_fil_rev_8_21_14_0_20_46_11</name>
    <dbReference type="NCBI Taxonomy" id="1975025"/>
    <lineage>
        <taxon>Bacteria</taxon>
        <taxon>Candidatus Tayloriibacteriota</taxon>
    </lineage>
</organism>
<accession>A0A2H0KBZ3</accession>
<dbReference type="Gene3D" id="2.60.40.420">
    <property type="entry name" value="Cupredoxins - blue copper proteins"/>
    <property type="match status" value="1"/>
</dbReference>
<comment type="caution">
    <text evidence="2">The sequence shown here is derived from an EMBL/GenBank/DDBJ whole genome shotgun (WGS) entry which is preliminary data.</text>
</comment>
<dbReference type="AlphaFoldDB" id="A0A2H0KBZ3"/>
<reference evidence="2 3" key="1">
    <citation type="submission" date="2017-09" db="EMBL/GenBank/DDBJ databases">
        <title>Depth-based differentiation of microbial function through sediment-hosted aquifers and enrichment of novel symbionts in the deep terrestrial subsurface.</title>
        <authorList>
            <person name="Probst A.J."/>
            <person name="Ladd B."/>
            <person name="Jarett J.K."/>
            <person name="Geller-Mcgrath D.E."/>
            <person name="Sieber C.M."/>
            <person name="Emerson J.B."/>
            <person name="Anantharaman K."/>
            <person name="Thomas B.C."/>
            <person name="Malmstrom R."/>
            <person name="Stieglmeier M."/>
            <person name="Klingl A."/>
            <person name="Woyke T."/>
            <person name="Ryan C.M."/>
            <person name="Banfield J.F."/>
        </authorList>
    </citation>
    <scope>NUCLEOTIDE SEQUENCE [LARGE SCALE GENOMIC DNA]</scope>
    <source>
        <strain evidence="2">CG11_big_fil_rev_8_21_14_0_20_46_11</strain>
    </source>
</reference>
<feature type="signal peptide" evidence="1">
    <location>
        <begin position="1"/>
        <end position="27"/>
    </location>
</feature>
<dbReference type="InterPro" id="IPR008972">
    <property type="entry name" value="Cupredoxin"/>
</dbReference>
<feature type="chain" id="PRO_5013668462" evidence="1">
    <location>
        <begin position="28"/>
        <end position="131"/>
    </location>
</feature>
<evidence type="ECO:0000313" key="3">
    <source>
        <dbReference type="Proteomes" id="UP000229342"/>
    </source>
</evidence>
<keyword evidence="1" id="KW-0732">Signal</keyword>
<protein>
    <submittedName>
        <fullName evidence="2">Uncharacterized protein</fullName>
    </submittedName>
</protein>
<dbReference type="SUPFAM" id="SSF49503">
    <property type="entry name" value="Cupredoxins"/>
    <property type="match status" value="1"/>
</dbReference>